<evidence type="ECO:0000259" key="7">
    <source>
        <dbReference type="PROSITE" id="PS51022"/>
    </source>
</evidence>
<dbReference type="InterPro" id="IPR036892">
    <property type="entry name" value="L27_dom_sf"/>
</dbReference>
<dbReference type="GeneID" id="113047350"/>
<dbReference type="InterPro" id="IPR008145">
    <property type="entry name" value="GK/Ca_channel_bsu"/>
</dbReference>
<dbReference type="Gene3D" id="3.40.50.300">
    <property type="entry name" value="P-loop containing nucleotide triphosphate hydrolases"/>
    <property type="match status" value="1"/>
</dbReference>
<evidence type="ECO:0000256" key="2">
    <source>
        <dbReference type="ARBA" id="ARBA00022443"/>
    </source>
</evidence>
<evidence type="ECO:0000256" key="1">
    <source>
        <dbReference type="ARBA" id="ARBA00007014"/>
    </source>
</evidence>
<dbReference type="SUPFAM" id="SSF50156">
    <property type="entry name" value="PDZ domain-like"/>
    <property type="match status" value="1"/>
</dbReference>
<organism evidence="8 9">
    <name type="scientific">Carassius auratus</name>
    <name type="common">Goldfish</name>
    <dbReference type="NCBI Taxonomy" id="7957"/>
    <lineage>
        <taxon>Eukaryota</taxon>
        <taxon>Metazoa</taxon>
        <taxon>Chordata</taxon>
        <taxon>Craniata</taxon>
        <taxon>Vertebrata</taxon>
        <taxon>Euteleostomi</taxon>
        <taxon>Actinopterygii</taxon>
        <taxon>Neopterygii</taxon>
        <taxon>Teleostei</taxon>
        <taxon>Ostariophysi</taxon>
        <taxon>Cypriniformes</taxon>
        <taxon>Cyprinidae</taxon>
        <taxon>Cyprininae</taxon>
        <taxon>Carassius</taxon>
    </lineage>
</organism>
<feature type="domain" description="PDZ" evidence="6">
    <location>
        <begin position="141"/>
        <end position="222"/>
    </location>
</feature>
<comment type="similarity">
    <text evidence="1">Belongs to the MAGUK family.</text>
</comment>
<evidence type="ECO:0000313" key="9">
    <source>
        <dbReference type="RefSeq" id="XP_026064495.1"/>
    </source>
</evidence>
<dbReference type="SMART" id="SM00326">
    <property type="entry name" value="SH3"/>
    <property type="match status" value="1"/>
</dbReference>
<name>A0A6P6JY40_CARAU</name>
<dbReference type="InterPro" id="IPR036028">
    <property type="entry name" value="SH3-like_dom_sf"/>
</dbReference>
<reference evidence="9" key="1">
    <citation type="submission" date="2025-08" db="UniProtKB">
        <authorList>
            <consortium name="RefSeq"/>
        </authorList>
    </citation>
    <scope>IDENTIFICATION</scope>
    <source>
        <strain evidence="9">Wakin</strain>
        <tissue evidence="9">Muscle</tissue>
    </source>
</reference>
<dbReference type="PROSITE" id="PS50002">
    <property type="entry name" value="SH3"/>
    <property type="match status" value="1"/>
</dbReference>
<dbReference type="KEGG" id="caua:113047350"/>
<evidence type="ECO:0000313" key="8">
    <source>
        <dbReference type="Proteomes" id="UP000515129"/>
    </source>
</evidence>
<dbReference type="InterPro" id="IPR014775">
    <property type="entry name" value="L27_C"/>
</dbReference>
<dbReference type="InterPro" id="IPR036034">
    <property type="entry name" value="PDZ_sf"/>
</dbReference>
<dbReference type="SMART" id="SM00569">
    <property type="entry name" value="L27"/>
    <property type="match status" value="2"/>
</dbReference>
<dbReference type="SMART" id="SM00072">
    <property type="entry name" value="GuKc"/>
    <property type="match status" value="1"/>
</dbReference>
<dbReference type="Pfam" id="PF02828">
    <property type="entry name" value="L27"/>
    <property type="match status" value="2"/>
</dbReference>
<accession>A0A6P6JY40</accession>
<keyword evidence="2 3" id="KW-0728">SH3 domain</keyword>
<dbReference type="InterPro" id="IPR001452">
    <property type="entry name" value="SH3_domain"/>
</dbReference>
<dbReference type="InterPro" id="IPR004172">
    <property type="entry name" value="L27_dom"/>
</dbReference>
<dbReference type="OrthoDB" id="439127at2759"/>
<dbReference type="PROSITE" id="PS51022">
    <property type="entry name" value="L27"/>
    <property type="match status" value="2"/>
</dbReference>
<sequence length="613" mass="69092">MKEAMQVHSAGAGLHETLALLTSQLRPDANHKEDMVFLKDVFSERSLSYLMKIHEKLRQYEKQSPTPVLHSASALAEDVAEELQSGPMSAEEKELLHLLTSPHLRAVLSVHDTVAQKNFDPVLPPLPDDFEDELDEESVKIVRLVKNKEPLGATIRRDESTGAVIVARIMKGGAADRSGLVHVGDELREVNGSSVMHKGPDEISQLLSQSQGSITLKIIPAIREEDKLKESKVFMRALFDYTPLEDRATPCQEAGLPFKRGDILQVVSQDDQTWWQAKRVGDCSLRAGLIPSKQFQERRLAYRIHMGSLQSSKSPNKAVYDQGCDKEDCDCEGYFNGQYIVSPKCNAVAPSCGQVFSWEFYSAGLRRSFRLSRKDRRGSSGEASVSDQNDTEFLTYEEVTRYQQKPNERPRLVVLIGSLGARINELKQKVIAENPHRYAVAVPHTTRPKKSHEKEGVEYHFVTKEVFDADAQNNKFIEYGEYKENLYGTSIAAIRSVQAKNKMCLVDVQPEALKALRTAEFKPYVIFVKPRIPESRRRRSAATSPGGGEHGRITEEDLQEMRLSAQQTDQQYGHLVDRVLIKEDTASACAELRSILERLERETFWVPVSWIKA</sequence>
<proteinExistence type="inferred from homology"/>
<dbReference type="InterPro" id="IPR020590">
    <property type="entry name" value="Guanylate_kinase_CS"/>
</dbReference>
<dbReference type="Gene3D" id="1.10.287.650">
    <property type="entry name" value="L27 domain"/>
    <property type="match status" value="1"/>
</dbReference>
<dbReference type="SMART" id="SM00228">
    <property type="entry name" value="PDZ"/>
    <property type="match status" value="1"/>
</dbReference>
<evidence type="ECO:0000259" key="4">
    <source>
        <dbReference type="PROSITE" id="PS50002"/>
    </source>
</evidence>
<protein>
    <submittedName>
        <fullName evidence="9">MAGUK p55 subfamily member 3-like isoform X1</fullName>
    </submittedName>
</protein>
<dbReference type="RefSeq" id="XP_026064495.1">
    <property type="nucleotide sequence ID" value="XM_026208710.1"/>
</dbReference>
<feature type="domain" description="SH3" evidence="4">
    <location>
        <begin position="230"/>
        <end position="300"/>
    </location>
</feature>
<dbReference type="Gene3D" id="2.30.42.10">
    <property type="match status" value="1"/>
</dbReference>
<dbReference type="Proteomes" id="UP000515129">
    <property type="component" value="Chromosome 28"/>
</dbReference>
<dbReference type="InterPro" id="IPR008144">
    <property type="entry name" value="Guanylate_kin-like_dom"/>
</dbReference>
<evidence type="ECO:0000259" key="6">
    <source>
        <dbReference type="PROSITE" id="PS50106"/>
    </source>
</evidence>
<dbReference type="Pfam" id="PF00595">
    <property type="entry name" value="PDZ"/>
    <property type="match status" value="1"/>
</dbReference>
<evidence type="ECO:0000259" key="5">
    <source>
        <dbReference type="PROSITE" id="PS50052"/>
    </source>
</evidence>
<dbReference type="InterPro" id="IPR001478">
    <property type="entry name" value="PDZ"/>
</dbReference>
<feature type="domain" description="Guanylate kinase-like" evidence="5">
    <location>
        <begin position="410"/>
        <end position="597"/>
    </location>
</feature>
<gene>
    <name evidence="9" type="primary">LOC113047350</name>
</gene>
<dbReference type="AlphaFoldDB" id="A0A6P6JY40"/>
<dbReference type="InterPro" id="IPR027417">
    <property type="entry name" value="P-loop_NTPase"/>
</dbReference>
<keyword evidence="8" id="KW-1185">Reference proteome</keyword>
<dbReference type="PANTHER" id="PTHR23122">
    <property type="entry name" value="MEMBRANE-ASSOCIATED GUANYLATE KINASE MAGUK"/>
    <property type="match status" value="1"/>
</dbReference>
<dbReference type="FunFam" id="3.30.63.10:FF:000002">
    <property type="entry name" value="Guanylate kinase 1"/>
    <property type="match status" value="1"/>
</dbReference>
<dbReference type="SUPFAM" id="SSF52540">
    <property type="entry name" value="P-loop containing nucleoside triphosphate hydrolases"/>
    <property type="match status" value="1"/>
</dbReference>
<dbReference type="Gene3D" id="2.30.30.40">
    <property type="entry name" value="SH3 Domains"/>
    <property type="match status" value="1"/>
</dbReference>
<dbReference type="PROSITE" id="PS50106">
    <property type="entry name" value="PDZ"/>
    <property type="match status" value="1"/>
</dbReference>
<dbReference type="CDD" id="cd06799">
    <property type="entry name" value="PDZ_MPP3-MPP4-MPP7-like"/>
    <property type="match status" value="1"/>
</dbReference>
<evidence type="ECO:0000256" key="3">
    <source>
        <dbReference type="PROSITE-ProRule" id="PRU00192"/>
    </source>
</evidence>
<dbReference type="Pfam" id="PF07653">
    <property type="entry name" value="SH3_2"/>
    <property type="match status" value="1"/>
</dbReference>
<dbReference type="SUPFAM" id="SSF101288">
    <property type="entry name" value="L27 domain"/>
    <property type="match status" value="1"/>
</dbReference>
<dbReference type="InterPro" id="IPR050716">
    <property type="entry name" value="MAGUK"/>
</dbReference>
<dbReference type="PROSITE" id="PS00856">
    <property type="entry name" value="GUANYLATE_KINASE_1"/>
    <property type="match status" value="1"/>
</dbReference>
<feature type="domain" description="L27" evidence="7">
    <location>
        <begin position="10"/>
        <end position="64"/>
    </location>
</feature>
<dbReference type="SUPFAM" id="SSF50044">
    <property type="entry name" value="SH3-domain"/>
    <property type="match status" value="1"/>
</dbReference>
<dbReference type="PROSITE" id="PS50052">
    <property type="entry name" value="GUANYLATE_KINASE_2"/>
    <property type="match status" value="1"/>
</dbReference>
<dbReference type="Pfam" id="PF00625">
    <property type="entry name" value="Guanylate_kin"/>
    <property type="match status" value="1"/>
</dbReference>
<feature type="domain" description="L27" evidence="7">
    <location>
        <begin position="65"/>
        <end position="122"/>
    </location>
</feature>